<reference evidence="3" key="1">
    <citation type="submission" date="2020-05" db="EMBL/GenBank/DDBJ databases">
        <authorList>
            <person name="Chiriac C."/>
            <person name="Salcher M."/>
            <person name="Ghai R."/>
            <person name="Kavagutti S V."/>
        </authorList>
    </citation>
    <scope>NUCLEOTIDE SEQUENCE</scope>
</reference>
<dbReference type="EMBL" id="CAFBNE010000101">
    <property type="protein sequence ID" value="CAB4964671.1"/>
    <property type="molecule type" value="Genomic_DNA"/>
</dbReference>
<keyword evidence="2" id="KW-0812">Transmembrane</keyword>
<protein>
    <submittedName>
        <fullName evidence="3">Unannotated protein</fullName>
    </submittedName>
</protein>
<evidence type="ECO:0000313" key="3">
    <source>
        <dbReference type="EMBL" id="CAB4964671.1"/>
    </source>
</evidence>
<feature type="transmembrane region" description="Helical" evidence="2">
    <location>
        <begin position="169"/>
        <end position="195"/>
    </location>
</feature>
<evidence type="ECO:0000256" key="1">
    <source>
        <dbReference type="SAM" id="MobiDB-lite"/>
    </source>
</evidence>
<feature type="compositionally biased region" description="Gly residues" evidence="1">
    <location>
        <begin position="398"/>
        <end position="447"/>
    </location>
</feature>
<gene>
    <name evidence="3" type="ORF">UFOPK3772_02543</name>
</gene>
<proteinExistence type="predicted"/>
<evidence type="ECO:0000256" key="2">
    <source>
        <dbReference type="SAM" id="Phobius"/>
    </source>
</evidence>
<keyword evidence="2" id="KW-1133">Transmembrane helix</keyword>
<sequence length="447" mass="45034">MSPRRVLVPLLLGAALLFATAPAALASAEVDQAAAALASGESVYNDPTAENALSDSDVEVLTSQVSATGLPIFMAVLPASTGDADSVLIELKDAVGLGGIYAVVVGGKFRAGSTTGSAAGLATEAFRSQKENGVAAVLGEFVTLADAEFNGGGGGGGGSGDASTEEAGIVGIIFGLFFCLGLPIAAIVLVILYFVRKSKREALDLAEVKAAVEEDVTEFGERLAAFDMSNSKIDDAGRAELKSALDSYEKAKGAAERLRGARYASLVTAPLEEGRYSLACVEARLAGTPLPERRAPCFVDPRHGPSVADVMWEAPGLSARAVPMCAACKSDVETGNSPLARQVGTRSGAQPYWMAGPQYAQYARGYYSPYDSVMVPVWAGTMVGFGTGAGHSSRWSGGRSGGTNWGGSTDGGDFSSGGGGSFGGGDFGGGGGSSSGGGGGKSGGGDF</sequence>
<organism evidence="3">
    <name type="scientific">freshwater metagenome</name>
    <dbReference type="NCBI Taxonomy" id="449393"/>
    <lineage>
        <taxon>unclassified sequences</taxon>
        <taxon>metagenomes</taxon>
        <taxon>ecological metagenomes</taxon>
    </lineage>
</organism>
<feature type="region of interest" description="Disordered" evidence="1">
    <location>
        <begin position="389"/>
        <end position="447"/>
    </location>
</feature>
<accession>A0A6J7L9F8</accession>
<keyword evidence="2" id="KW-0472">Membrane</keyword>
<dbReference type="AlphaFoldDB" id="A0A6J7L9F8"/>
<name>A0A6J7L9F8_9ZZZZ</name>